<evidence type="ECO:0000313" key="2">
    <source>
        <dbReference type="Proteomes" id="UP000012118"/>
    </source>
</evidence>
<dbReference type="Proteomes" id="UP000012118">
    <property type="component" value="Unassembled WGS sequence"/>
</dbReference>
<gene>
    <name evidence="1" type="ORF">LEP1GSC108_1247</name>
</gene>
<proteinExistence type="predicted"/>
<organism evidence="1 2">
    <name type="scientific">Leptospira weilii str. UI 13098</name>
    <dbReference type="NCBI Taxonomy" id="1088542"/>
    <lineage>
        <taxon>Bacteria</taxon>
        <taxon>Pseudomonadati</taxon>
        <taxon>Spirochaetota</taxon>
        <taxon>Spirochaetia</taxon>
        <taxon>Leptospirales</taxon>
        <taxon>Leptospiraceae</taxon>
        <taxon>Leptospira</taxon>
    </lineage>
</organism>
<comment type="caution">
    <text evidence="1">The sequence shown here is derived from an EMBL/GenBank/DDBJ whole genome shotgun (WGS) entry which is preliminary data.</text>
</comment>
<name>M6Q695_9LEPT</name>
<sequence>MKIPHSSQKEKTDEYRQNFFHNFRLIQYCLLSFYRGKDSQLKTTKKIHQIDLLLTHLLLGRVNDTRK</sequence>
<evidence type="ECO:0000313" key="1">
    <source>
        <dbReference type="EMBL" id="EMN88720.1"/>
    </source>
</evidence>
<keyword evidence="2" id="KW-1185">Reference proteome</keyword>
<dbReference type="AlphaFoldDB" id="M6Q695"/>
<dbReference type="EMBL" id="AHNU02000073">
    <property type="protein sequence ID" value="EMN88720.1"/>
    <property type="molecule type" value="Genomic_DNA"/>
</dbReference>
<protein>
    <submittedName>
        <fullName evidence="1">Uncharacterized protein</fullName>
    </submittedName>
</protein>
<reference evidence="1 2" key="1">
    <citation type="submission" date="2013-01" db="EMBL/GenBank/DDBJ databases">
        <authorList>
            <person name="Harkins D.M."/>
            <person name="Durkin A.S."/>
            <person name="Brinkac L.M."/>
            <person name="Haft D.H."/>
            <person name="Selengut J.D."/>
            <person name="Sanka R."/>
            <person name="DePew J."/>
            <person name="Purushe J."/>
            <person name="Chanthongthip A."/>
            <person name="Lattana O."/>
            <person name="Phetsouvanh R."/>
            <person name="Newton P.N."/>
            <person name="Vinetz J.M."/>
            <person name="Sutton G.G."/>
            <person name="Nierman W.C."/>
            <person name="Fouts D.E."/>
        </authorList>
    </citation>
    <scope>NUCLEOTIDE SEQUENCE [LARGE SCALE GENOMIC DNA]</scope>
    <source>
        <strain evidence="1 2">UI 13098</strain>
    </source>
</reference>
<accession>M6Q695</accession>